<dbReference type="EMBL" id="JPRO01000028">
    <property type="protein sequence ID" value="KFE97163.1"/>
    <property type="molecule type" value="Genomic_DNA"/>
</dbReference>
<organism evidence="3 4">
    <name type="scientific">Chryseobacterium luteum</name>
    <dbReference type="NCBI Taxonomy" id="421531"/>
    <lineage>
        <taxon>Bacteria</taxon>
        <taxon>Pseudomonadati</taxon>
        <taxon>Bacteroidota</taxon>
        <taxon>Flavobacteriia</taxon>
        <taxon>Flavobacteriales</taxon>
        <taxon>Weeksellaceae</taxon>
        <taxon>Chryseobacterium group</taxon>
        <taxon>Chryseobacterium</taxon>
    </lineage>
</organism>
<reference evidence="3 4" key="1">
    <citation type="submission" date="2014-07" db="EMBL/GenBank/DDBJ databases">
        <title>Genome of Chryseobacterium luteum DSM 18605.</title>
        <authorList>
            <person name="Stropko S.J."/>
            <person name="Pipes S.E."/>
            <person name="Newman J.D."/>
        </authorList>
    </citation>
    <scope>NUCLEOTIDE SEQUENCE [LARGE SCALE GENOMIC DNA]</scope>
    <source>
        <strain evidence="3 4">DSM 18605</strain>
    </source>
</reference>
<sequence>MKLLLVTQNYPPSKGGMAESCGRIVRNLKRKGCEVHVLHFSNRQKPYVIKTETGGQYSALGIYDTEEYTLNLATLFLEKKKEFLDVDAIIAFGGYLPMMWTPVISQFFGKPLYTCIRGNDFDEGLFSKKRNSLFYALEHSEAILSVCTEKQEKMAKLFPSKKVFYTPNGIDASFWNLNENEKKKTYQRKQDLTGKKVILIAGQLKFKKGIRHFIESFDQFHFKSEYELWMIGDLPEEVKLFINNFDLNVKLFPFISKYEMRSFYEMADVVCIPSLYDGMPNVLLEAGASKKLIIASEVGGIPDVIRQKKSGLLYHPLEANALLDVLINYHHLTENDKELMKNEIYNTVSQKFTEQNEIQNYLNLFTL</sequence>
<dbReference type="Pfam" id="PF13439">
    <property type="entry name" value="Glyco_transf_4"/>
    <property type="match status" value="1"/>
</dbReference>
<dbReference type="Pfam" id="PF00534">
    <property type="entry name" value="Glycos_transf_1"/>
    <property type="match status" value="1"/>
</dbReference>
<dbReference type="GO" id="GO:0016757">
    <property type="term" value="F:glycosyltransferase activity"/>
    <property type="evidence" value="ECO:0007669"/>
    <property type="project" value="InterPro"/>
</dbReference>
<dbReference type="RefSeq" id="WP_034707750.1">
    <property type="nucleotide sequence ID" value="NZ_JPRO01000028.1"/>
</dbReference>
<evidence type="ECO:0008006" key="5">
    <source>
        <dbReference type="Google" id="ProtNLM"/>
    </source>
</evidence>
<dbReference type="InterPro" id="IPR050194">
    <property type="entry name" value="Glycosyltransferase_grp1"/>
</dbReference>
<dbReference type="Proteomes" id="UP000028703">
    <property type="component" value="Unassembled WGS sequence"/>
</dbReference>
<evidence type="ECO:0000313" key="4">
    <source>
        <dbReference type="Proteomes" id="UP000028703"/>
    </source>
</evidence>
<dbReference type="AlphaFoldDB" id="A0A085YYA0"/>
<feature type="domain" description="Glycosyl transferase family 1" evidence="1">
    <location>
        <begin position="185"/>
        <end position="341"/>
    </location>
</feature>
<accession>A0A085YYA0</accession>
<dbReference type="STRING" id="421531.IX38_21115"/>
<dbReference type="Gene3D" id="3.40.50.2000">
    <property type="entry name" value="Glycogen Phosphorylase B"/>
    <property type="match status" value="2"/>
</dbReference>
<keyword evidence="4" id="KW-1185">Reference proteome</keyword>
<dbReference type="eggNOG" id="COG0438">
    <property type="taxonomic scope" value="Bacteria"/>
</dbReference>
<dbReference type="OrthoDB" id="9787111at2"/>
<feature type="domain" description="Glycosyltransferase subfamily 4-like N-terminal" evidence="2">
    <location>
        <begin position="15"/>
        <end position="173"/>
    </location>
</feature>
<dbReference type="SUPFAM" id="SSF53756">
    <property type="entry name" value="UDP-Glycosyltransferase/glycogen phosphorylase"/>
    <property type="match status" value="1"/>
</dbReference>
<gene>
    <name evidence="3" type="ORF">IX38_21115</name>
</gene>
<dbReference type="CDD" id="cd03801">
    <property type="entry name" value="GT4_PimA-like"/>
    <property type="match status" value="1"/>
</dbReference>
<evidence type="ECO:0000259" key="1">
    <source>
        <dbReference type="Pfam" id="PF00534"/>
    </source>
</evidence>
<protein>
    <recommendedName>
        <fullName evidence="5">Glycosyl transferase family 1</fullName>
    </recommendedName>
</protein>
<proteinExistence type="predicted"/>
<dbReference type="InterPro" id="IPR028098">
    <property type="entry name" value="Glyco_trans_4-like_N"/>
</dbReference>
<name>A0A085YYA0_9FLAO</name>
<evidence type="ECO:0000313" key="3">
    <source>
        <dbReference type="EMBL" id="KFE97163.1"/>
    </source>
</evidence>
<evidence type="ECO:0000259" key="2">
    <source>
        <dbReference type="Pfam" id="PF13439"/>
    </source>
</evidence>
<dbReference type="InterPro" id="IPR001296">
    <property type="entry name" value="Glyco_trans_1"/>
</dbReference>
<dbReference type="PANTHER" id="PTHR45947">
    <property type="entry name" value="SULFOQUINOVOSYL TRANSFERASE SQD2"/>
    <property type="match status" value="1"/>
</dbReference>
<dbReference type="PANTHER" id="PTHR45947:SF3">
    <property type="entry name" value="SULFOQUINOVOSYL TRANSFERASE SQD2"/>
    <property type="match status" value="1"/>
</dbReference>
<comment type="caution">
    <text evidence="3">The sequence shown here is derived from an EMBL/GenBank/DDBJ whole genome shotgun (WGS) entry which is preliminary data.</text>
</comment>